<dbReference type="InterPro" id="IPR012338">
    <property type="entry name" value="Beta-lactam/transpept-like"/>
</dbReference>
<protein>
    <submittedName>
        <fullName evidence="16">Penicillin-binding protein 2</fullName>
    </submittedName>
</protein>
<keyword evidence="7" id="KW-0812">Transmembrane</keyword>
<keyword evidence="11" id="KW-1133">Transmembrane helix</keyword>
<evidence type="ECO:0000256" key="12">
    <source>
        <dbReference type="ARBA" id="ARBA00023136"/>
    </source>
</evidence>
<dbReference type="NCBIfam" id="TIGR03423">
    <property type="entry name" value="pbp2_mrdA"/>
    <property type="match status" value="1"/>
</dbReference>
<evidence type="ECO:0000313" key="17">
    <source>
        <dbReference type="Proteomes" id="UP000256695"/>
    </source>
</evidence>
<keyword evidence="8" id="KW-0378">Hydrolase</keyword>
<evidence type="ECO:0000313" key="16">
    <source>
        <dbReference type="EMBL" id="RDU73209.1"/>
    </source>
</evidence>
<keyword evidence="13" id="KW-0961">Cell wall biogenesis/degradation</keyword>
<name>A0A3D8J6U0_9HELI</name>
<evidence type="ECO:0000259" key="15">
    <source>
        <dbReference type="Pfam" id="PF03717"/>
    </source>
</evidence>
<dbReference type="GO" id="GO:0009002">
    <property type="term" value="F:serine-type D-Ala-D-Ala carboxypeptidase activity"/>
    <property type="evidence" value="ECO:0007669"/>
    <property type="project" value="InterPro"/>
</dbReference>
<dbReference type="GO" id="GO:0008360">
    <property type="term" value="P:regulation of cell shape"/>
    <property type="evidence" value="ECO:0007669"/>
    <property type="project" value="UniProtKB-KW"/>
</dbReference>
<dbReference type="Pfam" id="PF00905">
    <property type="entry name" value="Transpeptidase"/>
    <property type="match status" value="1"/>
</dbReference>
<evidence type="ECO:0000256" key="7">
    <source>
        <dbReference type="ARBA" id="ARBA00022692"/>
    </source>
</evidence>
<dbReference type="RefSeq" id="WP_115579216.1">
    <property type="nucleotide sequence ID" value="NZ_NXLX01000012.1"/>
</dbReference>
<comment type="subcellular location">
    <subcellularLocation>
        <location evidence="2">Cell membrane</location>
    </subcellularLocation>
    <subcellularLocation>
        <location evidence="1">Membrane</location>
        <topology evidence="1">Single-pass membrane protein</topology>
    </subcellularLocation>
</comment>
<evidence type="ECO:0000256" key="11">
    <source>
        <dbReference type="ARBA" id="ARBA00022989"/>
    </source>
</evidence>
<dbReference type="InterPro" id="IPR017790">
    <property type="entry name" value="Penicillin-binding_protein_2"/>
</dbReference>
<evidence type="ECO:0000256" key="10">
    <source>
        <dbReference type="ARBA" id="ARBA00022984"/>
    </source>
</evidence>
<keyword evidence="17" id="KW-1185">Reference proteome</keyword>
<dbReference type="InterPro" id="IPR001460">
    <property type="entry name" value="PCN-bd_Tpept"/>
</dbReference>
<evidence type="ECO:0000256" key="2">
    <source>
        <dbReference type="ARBA" id="ARBA00004236"/>
    </source>
</evidence>
<dbReference type="SUPFAM" id="SSF56601">
    <property type="entry name" value="beta-lactamase/transpeptidase-like"/>
    <property type="match status" value="1"/>
</dbReference>
<evidence type="ECO:0000256" key="3">
    <source>
        <dbReference type="ARBA" id="ARBA00022475"/>
    </source>
</evidence>
<dbReference type="EMBL" id="NXLX01000012">
    <property type="protein sequence ID" value="RDU73209.1"/>
    <property type="molecule type" value="Genomic_DNA"/>
</dbReference>
<keyword evidence="5" id="KW-0121">Carboxypeptidase</keyword>
<evidence type="ECO:0000256" key="6">
    <source>
        <dbReference type="ARBA" id="ARBA00022670"/>
    </source>
</evidence>
<dbReference type="Gene3D" id="3.90.1310.10">
    <property type="entry name" value="Penicillin-binding protein 2a (Domain 2)"/>
    <property type="match status" value="1"/>
</dbReference>
<dbReference type="OrthoDB" id="9766847at2"/>
<evidence type="ECO:0000259" key="14">
    <source>
        <dbReference type="Pfam" id="PF00905"/>
    </source>
</evidence>
<dbReference type="GO" id="GO:0008658">
    <property type="term" value="F:penicillin binding"/>
    <property type="evidence" value="ECO:0007669"/>
    <property type="project" value="InterPro"/>
</dbReference>
<dbReference type="Gene3D" id="3.30.1390.30">
    <property type="entry name" value="Penicillin-binding protein 2a, domain 3"/>
    <property type="match status" value="1"/>
</dbReference>
<keyword evidence="6" id="KW-0645">Protease</keyword>
<dbReference type="Pfam" id="PF03717">
    <property type="entry name" value="PBP_dimer"/>
    <property type="match status" value="1"/>
</dbReference>
<feature type="domain" description="Penicillin-binding protein dimerisation" evidence="15">
    <location>
        <begin position="53"/>
        <end position="221"/>
    </location>
</feature>
<evidence type="ECO:0000256" key="13">
    <source>
        <dbReference type="ARBA" id="ARBA00023316"/>
    </source>
</evidence>
<dbReference type="GO" id="GO:0005886">
    <property type="term" value="C:plasma membrane"/>
    <property type="evidence" value="ECO:0007669"/>
    <property type="project" value="UniProtKB-SubCell"/>
</dbReference>
<evidence type="ECO:0000256" key="9">
    <source>
        <dbReference type="ARBA" id="ARBA00022960"/>
    </source>
</evidence>
<comment type="caution">
    <text evidence="16">The sequence shown here is derived from an EMBL/GenBank/DDBJ whole genome shotgun (WGS) entry which is preliminary data.</text>
</comment>
<dbReference type="PANTHER" id="PTHR30627:SF2">
    <property type="entry name" value="PEPTIDOGLYCAN D,D-TRANSPEPTIDASE MRDA"/>
    <property type="match status" value="1"/>
</dbReference>
<dbReference type="AlphaFoldDB" id="A0A3D8J6U0"/>
<organism evidence="16 17">
    <name type="scientific">Helicobacter anseris</name>
    <dbReference type="NCBI Taxonomy" id="375926"/>
    <lineage>
        <taxon>Bacteria</taxon>
        <taxon>Pseudomonadati</taxon>
        <taxon>Campylobacterota</taxon>
        <taxon>Epsilonproteobacteria</taxon>
        <taxon>Campylobacterales</taxon>
        <taxon>Helicobacteraceae</taxon>
        <taxon>Helicobacter</taxon>
    </lineage>
</organism>
<keyword evidence="3" id="KW-1003">Cell membrane</keyword>
<dbReference type="SUPFAM" id="SSF56519">
    <property type="entry name" value="Penicillin binding protein dimerisation domain"/>
    <property type="match status" value="1"/>
</dbReference>
<evidence type="ECO:0000256" key="1">
    <source>
        <dbReference type="ARBA" id="ARBA00004167"/>
    </source>
</evidence>
<dbReference type="PANTHER" id="PTHR30627">
    <property type="entry name" value="PEPTIDOGLYCAN D,D-TRANSPEPTIDASE"/>
    <property type="match status" value="1"/>
</dbReference>
<dbReference type="GO" id="GO:0006508">
    <property type="term" value="P:proteolysis"/>
    <property type="evidence" value="ECO:0007669"/>
    <property type="project" value="UniProtKB-KW"/>
</dbReference>
<dbReference type="InterPro" id="IPR005311">
    <property type="entry name" value="PBP_dimer"/>
</dbReference>
<evidence type="ECO:0000256" key="8">
    <source>
        <dbReference type="ARBA" id="ARBA00022801"/>
    </source>
</evidence>
<dbReference type="Gene3D" id="3.40.710.10">
    <property type="entry name" value="DD-peptidase/beta-lactamase superfamily"/>
    <property type="match status" value="1"/>
</dbReference>
<dbReference type="Proteomes" id="UP000256695">
    <property type="component" value="Unassembled WGS sequence"/>
</dbReference>
<dbReference type="InterPro" id="IPR050515">
    <property type="entry name" value="Beta-lactam/transpept"/>
</dbReference>
<dbReference type="InterPro" id="IPR036138">
    <property type="entry name" value="PBP_dimer_sf"/>
</dbReference>
<keyword evidence="4" id="KW-0997">Cell inner membrane</keyword>
<dbReference type="GO" id="GO:0009252">
    <property type="term" value="P:peptidoglycan biosynthetic process"/>
    <property type="evidence" value="ECO:0007669"/>
    <property type="project" value="UniProtKB-KW"/>
</dbReference>
<gene>
    <name evidence="16" type="primary">mrdA</name>
    <name evidence="16" type="ORF">CQA57_05415</name>
</gene>
<feature type="domain" description="Penicillin-binding protein transpeptidase" evidence="14">
    <location>
        <begin position="254"/>
        <end position="584"/>
    </location>
</feature>
<keyword evidence="9" id="KW-0133">Cell shape</keyword>
<proteinExistence type="predicted"/>
<dbReference type="GO" id="GO:0071555">
    <property type="term" value="P:cell wall organization"/>
    <property type="evidence" value="ECO:0007669"/>
    <property type="project" value="UniProtKB-KW"/>
</dbReference>
<dbReference type="GO" id="GO:0071972">
    <property type="term" value="F:peptidoglycan L,D-transpeptidase activity"/>
    <property type="evidence" value="ECO:0007669"/>
    <property type="project" value="TreeGrafter"/>
</dbReference>
<keyword evidence="10" id="KW-0573">Peptidoglycan synthesis</keyword>
<dbReference type="FunFam" id="3.40.710.10:FF:000024">
    <property type="entry name" value="Penicillin-binding protein 2"/>
    <property type="match status" value="1"/>
</dbReference>
<evidence type="ECO:0000256" key="5">
    <source>
        <dbReference type="ARBA" id="ARBA00022645"/>
    </source>
</evidence>
<accession>A0A3D8J6U0</accession>
<evidence type="ECO:0000256" key="4">
    <source>
        <dbReference type="ARBA" id="ARBA00022519"/>
    </source>
</evidence>
<reference evidence="16 17" key="1">
    <citation type="submission" date="2018-04" db="EMBL/GenBank/DDBJ databases">
        <title>Novel Campyloabacter and Helicobacter Species and Strains.</title>
        <authorList>
            <person name="Mannion A.J."/>
            <person name="Shen Z."/>
            <person name="Fox J.G."/>
        </authorList>
    </citation>
    <scope>NUCLEOTIDE SEQUENCE [LARGE SCALE GENOMIC DNA]</scope>
    <source>
        <strain evidence="16 17">MIT 04-9362</strain>
    </source>
</reference>
<sequence>MEKISFRIRLIVIIFVLVWIVLLLRIFAISIQSNQYYVQLAQKNITRKDIDVPFRGLIKDRNGTLIAINQLGFSISFDPHLKNQQLKEQIEFVLKYFPDLNPEDIVKNYMRERSSYNHTPIKVVKFIEYEKMQKEYAYLIQNPLIFVEPTSRRYYPFNSSASHVIGYVGASDESDIAKNMVSKYTGIVGKTGIERKYNGFLQGEIGEKVVTVDSHNRVVSVRYEKDSISQNELVITLDMRLQKVADEAFLGKNGAVIVMDIESGEILAAGSYPEYNLNDFVGGISHAKWSALQEDLSNPLLNKLVNGLYAPGSVIKMGMALALLEYAGINERTLIDTPGYIELGGRKFRDWKAGGHGKSDVIKAIRESVDVYFYKLSQQAGMTNIAGVLNEMGFGQKTGVDLPNEFVGILPSPEWKMSKGQPWYLGDTVVTSIGQGSFLVTPMQIVRYTGLMASGLLPTPHFAKSFENIPSDFEIKDVLNEFQKSKIKFIQEGMYQACNAQGGTARKSTLDSLVPIACKTGTAQVVSIPQNIKVRIKESELPYYHRSHAWMTGYAPYKNPKYAITVFIEHGESGGNAGPILAKMVNALKQYGYIK</sequence>
<keyword evidence="12" id="KW-0472">Membrane</keyword>